<reference evidence="2" key="2">
    <citation type="submission" date="2018-05" db="EMBL/GenBank/DDBJ databases">
        <title>OpunRS2 (Oryza punctata Reference Sequence Version 2).</title>
        <authorList>
            <person name="Zhang J."/>
            <person name="Kudrna D."/>
            <person name="Lee S."/>
            <person name="Talag J."/>
            <person name="Welchert J."/>
            <person name="Wing R.A."/>
        </authorList>
    </citation>
    <scope>NUCLEOTIDE SEQUENCE [LARGE SCALE GENOMIC DNA]</scope>
</reference>
<protein>
    <submittedName>
        <fullName evidence="2">Uncharacterized protein</fullName>
    </submittedName>
</protein>
<dbReference type="OMA" id="GRKFWEP"/>
<evidence type="ECO:0000313" key="3">
    <source>
        <dbReference type="Proteomes" id="UP000026962"/>
    </source>
</evidence>
<dbReference type="AlphaFoldDB" id="A0A0E0LMJ9"/>
<reference evidence="2" key="1">
    <citation type="submission" date="2015-04" db="UniProtKB">
        <authorList>
            <consortium name="EnsemblPlants"/>
        </authorList>
    </citation>
    <scope>IDENTIFICATION</scope>
</reference>
<sequence length="153" mass="17084">MANTNVVEKDLAARSGSGDGWKAWPFIWMEPLVSMRRPLAVTVATPSRVRLAPEKPSYANCSPSPPVAAAHRSAAARRRRSRVTKWKGSRSMIFASLRAVTLACWSIVLSEFDLRISEPQIDLSVFHRESYTSGRGFLSVFGGRKFWEPTETD</sequence>
<keyword evidence="3" id="KW-1185">Reference proteome</keyword>
<name>A0A0E0LMJ9_ORYPU</name>
<dbReference type="EnsemblPlants" id="OPUNC07G18600.4">
    <property type="protein sequence ID" value="OPUNC07G18600.4"/>
    <property type="gene ID" value="OPUNC07G18600"/>
</dbReference>
<accession>A0A0E0LMJ9</accession>
<evidence type="ECO:0000313" key="2">
    <source>
        <dbReference type="EnsemblPlants" id="OPUNC07G18600.4"/>
    </source>
</evidence>
<feature type="region of interest" description="Disordered" evidence="1">
    <location>
        <begin position="56"/>
        <end position="81"/>
    </location>
</feature>
<dbReference type="Proteomes" id="UP000026962">
    <property type="component" value="Chromosome 7"/>
</dbReference>
<proteinExistence type="predicted"/>
<evidence type="ECO:0000256" key="1">
    <source>
        <dbReference type="SAM" id="MobiDB-lite"/>
    </source>
</evidence>
<dbReference type="Gramene" id="OPUNC07G18600.1">
    <property type="protein sequence ID" value="OPUNC07G18600.1"/>
    <property type="gene ID" value="OPUNC07G18600"/>
</dbReference>
<dbReference type="EnsemblPlants" id="OPUNC07G18600.1">
    <property type="protein sequence ID" value="OPUNC07G18600.1"/>
    <property type="gene ID" value="OPUNC07G18600"/>
</dbReference>
<dbReference type="HOGENOM" id="CLU_1809425_0_0_1"/>
<dbReference type="Gramene" id="OPUNC07G18600.4">
    <property type="protein sequence ID" value="OPUNC07G18600.4"/>
    <property type="gene ID" value="OPUNC07G18600"/>
</dbReference>
<organism evidence="2">
    <name type="scientific">Oryza punctata</name>
    <name type="common">Red rice</name>
    <dbReference type="NCBI Taxonomy" id="4537"/>
    <lineage>
        <taxon>Eukaryota</taxon>
        <taxon>Viridiplantae</taxon>
        <taxon>Streptophyta</taxon>
        <taxon>Embryophyta</taxon>
        <taxon>Tracheophyta</taxon>
        <taxon>Spermatophyta</taxon>
        <taxon>Magnoliopsida</taxon>
        <taxon>Liliopsida</taxon>
        <taxon>Poales</taxon>
        <taxon>Poaceae</taxon>
        <taxon>BOP clade</taxon>
        <taxon>Oryzoideae</taxon>
        <taxon>Oryzeae</taxon>
        <taxon>Oryzinae</taxon>
        <taxon>Oryza</taxon>
    </lineage>
</organism>